<evidence type="ECO:0000313" key="2">
    <source>
        <dbReference type="Proteomes" id="UP000270296"/>
    </source>
</evidence>
<organism evidence="3">
    <name type="scientific">Soboliphyme baturini</name>
    <dbReference type="NCBI Taxonomy" id="241478"/>
    <lineage>
        <taxon>Eukaryota</taxon>
        <taxon>Metazoa</taxon>
        <taxon>Ecdysozoa</taxon>
        <taxon>Nematoda</taxon>
        <taxon>Enoplea</taxon>
        <taxon>Dorylaimia</taxon>
        <taxon>Dioctophymatida</taxon>
        <taxon>Dioctophymatoidea</taxon>
        <taxon>Soboliphymatidae</taxon>
        <taxon>Soboliphyme</taxon>
    </lineage>
</organism>
<reference evidence="1 2" key="2">
    <citation type="submission" date="2018-11" db="EMBL/GenBank/DDBJ databases">
        <authorList>
            <consortium name="Pathogen Informatics"/>
        </authorList>
    </citation>
    <scope>NUCLEOTIDE SEQUENCE [LARGE SCALE GENOMIC DNA]</scope>
</reference>
<name>A0A183IXN5_9BILA</name>
<keyword evidence="2" id="KW-1185">Reference proteome</keyword>
<evidence type="ECO:0000313" key="3">
    <source>
        <dbReference type="WBParaSite" id="SBAD_0000869201-mRNA-1"/>
    </source>
</evidence>
<dbReference type="EMBL" id="UZAM01011540">
    <property type="protein sequence ID" value="VDP16832.1"/>
    <property type="molecule type" value="Genomic_DNA"/>
</dbReference>
<dbReference type="WBParaSite" id="SBAD_0000869201-mRNA-1">
    <property type="protein sequence ID" value="SBAD_0000869201-mRNA-1"/>
    <property type="gene ID" value="SBAD_0000869201"/>
</dbReference>
<proteinExistence type="predicted"/>
<dbReference type="AlphaFoldDB" id="A0A183IXN5"/>
<gene>
    <name evidence="1" type="ORF">SBAD_LOCUS8383</name>
</gene>
<protein>
    <submittedName>
        <fullName evidence="3">Secreted protein</fullName>
    </submittedName>
</protein>
<accession>A0A183IXN5</accession>
<reference evidence="3" key="1">
    <citation type="submission" date="2016-06" db="UniProtKB">
        <authorList>
            <consortium name="WormBaseParasite"/>
        </authorList>
    </citation>
    <scope>IDENTIFICATION</scope>
</reference>
<evidence type="ECO:0000313" key="1">
    <source>
        <dbReference type="EMBL" id="VDP16832.1"/>
    </source>
</evidence>
<dbReference type="Proteomes" id="UP000270296">
    <property type="component" value="Unassembled WGS sequence"/>
</dbReference>
<sequence length="108" mass="11976">MPRWQHLLHYVAGSTTSYLRPLVLLRPRSTMAVSAWLAMLASLATVPTYATAVTGDGDFNVFQCPKNQLLAIEAVDQTYIKMLCASQTLCDFNLMRAVERVITPVATE</sequence>